<keyword evidence="3" id="KW-1185">Reference proteome</keyword>
<feature type="domain" description="BPL/LPL catalytic" evidence="1">
    <location>
        <begin position="1"/>
        <end position="60"/>
    </location>
</feature>
<dbReference type="Gene3D" id="3.30.930.10">
    <property type="entry name" value="Bira Bifunctional Protein, Domain 2"/>
    <property type="match status" value="1"/>
</dbReference>
<dbReference type="PROSITE" id="PS51733">
    <property type="entry name" value="BPL_LPL_CATALYTIC"/>
    <property type="match status" value="1"/>
</dbReference>
<evidence type="ECO:0000259" key="1">
    <source>
        <dbReference type="PROSITE" id="PS51733"/>
    </source>
</evidence>
<dbReference type="Proteomes" id="UP001321486">
    <property type="component" value="Chromosome"/>
</dbReference>
<gene>
    <name evidence="2" type="ORF">GCM10025867_34340</name>
</gene>
<dbReference type="SUPFAM" id="SSF55681">
    <property type="entry name" value="Class II aaRS and biotin synthetases"/>
    <property type="match status" value="1"/>
</dbReference>
<dbReference type="InterPro" id="IPR004143">
    <property type="entry name" value="BPL_LPL_catalytic"/>
</dbReference>
<protein>
    <recommendedName>
        <fullName evidence="1">BPL/LPL catalytic domain-containing protein</fullName>
    </recommendedName>
</protein>
<sequence length="71" mass="7334">MHGISLNCDNSLDPYATIVACGIADAGVTTLTNVSGRHLGVSDVVDELETRLAHYLARLAPAARVAAEVSA</sequence>
<reference evidence="3" key="1">
    <citation type="journal article" date="2019" name="Int. J. Syst. Evol. Microbiol.">
        <title>The Global Catalogue of Microorganisms (GCM) 10K type strain sequencing project: providing services to taxonomists for standard genome sequencing and annotation.</title>
        <authorList>
            <consortium name="The Broad Institute Genomics Platform"/>
            <consortium name="The Broad Institute Genome Sequencing Center for Infectious Disease"/>
            <person name="Wu L."/>
            <person name="Ma J."/>
        </authorList>
    </citation>
    <scope>NUCLEOTIDE SEQUENCE [LARGE SCALE GENOMIC DNA]</scope>
    <source>
        <strain evidence="3">NBRC 108728</strain>
    </source>
</reference>
<evidence type="ECO:0000313" key="3">
    <source>
        <dbReference type="Proteomes" id="UP001321486"/>
    </source>
</evidence>
<accession>A0ABM8GRW3</accession>
<organism evidence="2 3">
    <name type="scientific">Frondihabitans sucicola</name>
    <dbReference type="NCBI Taxonomy" id="1268041"/>
    <lineage>
        <taxon>Bacteria</taxon>
        <taxon>Bacillati</taxon>
        <taxon>Actinomycetota</taxon>
        <taxon>Actinomycetes</taxon>
        <taxon>Micrococcales</taxon>
        <taxon>Microbacteriaceae</taxon>
        <taxon>Frondihabitans</taxon>
    </lineage>
</organism>
<proteinExistence type="predicted"/>
<dbReference type="EMBL" id="AP027732">
    <property type="protein sequence ID" value="BDZ51193.1"/>
    <property type="molecule type" value="Genomic_DNA"/>
</dbReference>
<name>A0ABM8GRW3_9MICO</name>
<evidence type="ECO:0000313" key="2">
    <source>
        <dbReference type="EMBL" id="BDZ51193.1"/>
    </source>
</evidence>
<dbReference type="InterPro" id="IPR045864">
    <property type="entry name" value="aa-tRNA-synth_II/BPL/LPL"/>
</dbReference>